<evidence type="ECO:0000313" key="1">
    <source>
        <dbReference type="EMBL" id="QAR31126.1"/>
    </source>
</evidence>
<proteinExistence type="predicted"/>
<organism evidence="1 2">
    <name type="scientific">Ornithobacterium rhinotracheale</name>
    <dbReference type="NCBI Taxonomy" id="28251"/>
    <lineage>
        <taxon>Bacteria</taxon>
        <taxon>Pseudomonadati</taxon>
        <taxon>Bacteroidota</taxon>
        <taxon>Flavobacteriia</taxon>
        <taxon>Flavobacteriales</taxon>
        <taxon>Weeksellaceae</taxon>
        <taxon>Ornithobacterium</taxon>
    </lineage>
</organism>
<dbReference type="OrthoDB" id="799440at2"/>
<gene>
    <name evidence="1" type="ORF">EQP59_07170</name>
</gene>
<protein>
    <submittedName>
        <fullName evidence="1">Oxidase</fullName>
    </submittedName>
</protein>
<dbReference type="Proteomes" id="UP000287701">
    <property type="component" value="Chromosome"/>
</dbReference>
<evidence type="ECO:0000313" key="2">
    <source>
        <dbReference type="Proteomes" id="UP000287701"/>
    </source>
</evidence>
<reference evidence="1 2" key="1">
    <citation type="submission" date="2019-01" db="EMBL/GenBank/DDBJ databases">
        <title>Whole Genome of Ornithobacterium rhinotracheale FARPER-174b.</title>
        <authorList>
            <person name="Tataje-Lavanda L.A."/>
            <person name="Montalvan A."/>
            <person name="Montesinos R."/>
            <person name="Zimic M."/>
            <person name="Fernandez-Sanchez M."/>
            <person name="Fernandez-Diaz M."/>
        </authorList>
    </citation>
    <scope>NUCLEOTIDE SEQUENCE [LARGE SCALE GENOMIC DNA]</scope>
    <source>
        <strain evidence="1 2">FARPER-174b</strain>
    </source>
</reference>
<dbReference type="AlphaFoldDB" id="A0A410JSM0"/>
<name>A0A410JSM0_ORNRH</name>
<sequence length="96" mass="10968">MQDILLNDDNDLEIKDGDFVVGISNSQHQKHILIANKGEYKEFPEVGVGIVQMLADDRYTEMLIETKKQLEYDGMQIKNVSLQPDNKLIIDGKYKA</sequence>
<accession>A0A410JSM0</accession>
<dbReference type="EMBL" id="CP035107">
    <property type="protein sequence ID" value="QAR31126.1"/>
    <property type="molecule type" value="Genomic_DNA"/>
</dbReference>
<dbReference type="RefSeq" id="WP_128501573.1">
    <property type="nucleotide sequence ID" value="NZ_CP035107.1"/>
</dbReference>